<comment type="caution">
    <text evidence="3">The sequence shown here is derived from an EMBL/GenBank/DDBJ whole genome shotgun (WGS) entry which is preliminary data.</text>
</comment>
<dbReference type="Proteomes" id="UP000625711">
    <property type="component" value="Unassembled WGS sequence"/>
</dbReference>
<feature type="signal peptide" evidence="2">
    <location>
        <begin position="1"/>
        <end position="19"/>
    </location>
</feature>
<evidence type="ECO:0000256" key="2">
    <source>
        <dbReference type="SAM" id="SignalP"/>
    </source>
</evidence>
<evidence type="ECO:0000256" key="1">
    <source>
        <dbReference type="SAM" id="MobiDB-lite"/>
    </source>
</evidence>
<accession>A0A834HRF7</accession>
<keyword evidence="2" id="KW-0732">Signal</keyword>
<evidence type="ECO:0000313" key="3">
    <source>
        <dbReference type="EMBL" id="KAF7263155.1"/>
    </source>
</evidence>
<keyword evidence="4" id="KW-1185">Reference proteome</keyword>
<protein>
    <submittedName>
        <fullName evidence="3">Uncharacterized protein</fullName>
    </submittedName>
</protein>
<proteinExistence type="predicted"/>
<feature type="chain" id="PRO_5033029206" evidence="2">
    <location>
        <begin position="20"/>
        <end position="85"/>
    </location>
</feature>
<reference evidence="3" key="1">
    <citation type="submission" date="2020-08" db="EMBL/GenBank/DDBJ databases">
        <title>Genome sequencing and assembly of the red palm weevil Rhynchophorus ferrugineus.</title>
        <authorList>
            <person name="Dias G.B."/>
            <person name="Bergman C.M."/>
            <person name="Manee M."/>
        </authorList>
    </citation>
    <scope>NUCLEOTIDE SEQUENCE</scope>
    <source>
        <strain evidence="3">AA-2017</strain>
        <tissue evidence="3">Whole larva</tissue>
    </source>
</reference>
<gene>
    <name evidence="3" type="ORF">GWI33_003554</name>
</gene>
<dbReference type="EMBL" id="JAACXV010023146">
    <property type="protein sequence ID" value="KAF7263155.1"/>
    <property type="molecule type" value="Genomic_DNA"/>
</dbReference>
<sequence length="85" mass="8998">MIITLISLVFSCGISPGNSLIQSMSDKRGTQLLAAKDCKVGNSLGIPSNKAGRFISDLHQSKSAPQRPLPPSPEKPPYISKPPPS</sequence>
<name>A0A834HRF7_RHYFE</name>
<organism evidence="3 4">
    <name type="scientific">Rhynchophorus ferrugineus</name>
    <name type="common">Red palm weevil</name>
    <name type="synonym">Curculio ferrugineus</name>
    <dbReference type="NCBI Taxonomy" id="354439"/>
    <lineage>
        <taxon>Eukaryota</taxon>
        <taxon>Metazoa</taxon>
        <taxon>Ecdysozoa</taxon>
        <taxon>Arthropoda</taxon>
        <taxon>Hexapoda</taxon>
        <taxon>Insecta</taxon>
        <taxon>Pterygota</taxon>
        <taxon>Neoptera</taxon>
        <taxon>Endopterygota</taxon>
        <taxon>Coleoptera</taxon>
        <taxon>Polyphaga</taxon>
        <taxon>Cucujiformia</taxon>
        <taxon>Curculionidae</taxon>
        <taxon>Dryophthorinae</taxon>
        <taxon>Rhynchophorus</taxon>
    </lineage>
</organism>
<evidence type="ECO:0000313" key="4">
    <source>
        <dbReference type="Proteomes" id="UP000625711"/>
    </source>
</evidence>
<feature type="compositionally biased region" description="Pro residues" evidence="1">
    <location>
        <begin position="67"/>
        <end position="85"/>
    </location>
</feature>
<dbReference type="AlphaFoldDB" id="A0A834HRF7"/>
<feature type="region of interest" description="Disordered" evidence="1">
    <location>
        <begin position="59"/>
        <end position="85"/>
    </location>
</feature>